<keyword evidence="3" id="KW-1185">Reference proteome</keyword>
<evidence type="ECO:0000313" key="2">
    <source>
        <dbReference type="EMBL" id="MBB5181997.1"/>
    </source>
</evidence>
<dbReference type="EMBL" id="JACHHE010000021">
    <property type="protein sequence ID" value="MBB5181997.1"/>
    <property type="molecule type" value="Genomic_DNA"/>
</dbReference>
<evidence type="ECO:0000259" key="1">
    <source>
        <dbReference type="Pfam" id="PF13518"/>
    </source>
</evidence>
<gene>
    <name evidence="2" type="ORF">HNQ44_003479</name>
</gene>
<proteinExistence type="predicted"/>
<organism evidence="2 3">
    <name type="scientific">Planococcus koreensis</name>
    <dbReference type="NCBI Taxonomy" id="112331"/>
    <lineage>
        <taxon>Bacteria</taxon>
        <taxon>Bacillati</taxon>
        <taxon>Bacillota</taxon>
        <taxon>Bacilli</taxon>
        <taxon>Bacillales</taxon>
        <taxon>Caryophanaceae</taxon>
        <taxon>Planococcus</taxon>
    </lineage>
</organism>
<feature type="domain" description="Insertion element IS150 protein InsJ-like helix-turn-helix" evidence="1">
    <location>
        <begin position="21"/>
        <end position="61"/>
    </location>
</feature>
<dbReference type="SUPFAM" id="SSF46689">
    <property type="entry name" value="Homeodomain-like"/>
    <property type="match status" value="1"/>
</dbReference>
<dbReference type="InterPro" id="IPR009057">
    <property type="entry name" value="Homeodomain-like_sf"/>
</dbReference>
<comment type="caution">
    <text evidence="2">The sequence shown here is derived from an EMBL/GenBank/DDBJ whole genome shotgun (WGS) entry which is preliminary data.</text>
</comment>
<evidence type="ECO:0000313" key="3">
    <source>
        <dbReference type="Proteomes" id="UP000525923"/>
    </source>
</evidence>
<dbReference type="InterPro" id="IPR055247">
    <property type="entry name" value="InsJ-like_HTH"/>
</dbReference>
<dbReference type="AlphaFoldDB" id="A0A7W8CXE3"/>
<sequence>MDSKRGSKKGTTKRFYPEEIKLEVIQMKLSGNYTNAEIMEIHQIKNRSQIKTWMKWHREGESHRLAQPGGKQYSYNAGLSELEELKKKVLYYEVKEELMGKYRELERRWIPPSS</sequence>
<dbReference type="Proteomes" id="UP000525923">
    <property type="component" value="Unassembled WGS sequence"/>
</dbReference>
<accession>A0A7W8CXE3</accession>
<reference evidence="2 3" key="1">
    <citation type="submission" date="2020-08" db="EMBL/GenBank/DDBJ databases">
        <title>Genomic Encyclopedia of Type Strains, Phase IV (KMG-IV): sequencing the most valuable type-strain genomes for metagenomic binning, comparative biology and taxonomic classification.</title>
        <authorList>
            <person name="Goeker M."/>
        </authorList>
    </citation>
    <scope>NUCLEOTIDE SEQUENCE [LARGE SCALE GENOMIC DNA]</scope>
    <source>
        <strain evidence="2 3">DSM 15895</strain>
    </source>
</reference>
<protein>
    <submittedName>
        <fullName evidence="2">Transposase-like protein</fullName>
    </submittedName>
</protein>
<dbReference type="Pfam" id="PF13518">
    <property type="entry name" value="HTH_28"/>
    <property type="match status" value="1"/>
</dbReference>
<name>A0A7W8CXE3_9BACL</name>